<evidence type="ECO:0000256" key="1">
    <source>
        <dbReference type="SAM" id="MobiDB-lite"/>
    </source>
</evidence>
<dbReference type="InterPro" id="IPR029071">
    <property type="entry name" value="Ubiquitin-like_domsf"/>
</dbReference>
<dbReference type="EMBL" id="AJWJ01000162">
    <property type="protein sequence ID" value="KAF2074162.1"/>
    <property type="molecule type" value="Genomic_DNA"/>
</dbReference>
<comment type="caution">
    <text evidence="3">The sequence shown here is derived from an EMBL/GenBank/DDBJ whole genome shotgun (WGS) entry which is preliminary data.</text>
</comment>
<protein>
    <recommendedName>
        <fullName evidence="2">BTB domain-containing protein</fullName>
    </recommendedName>
</protein>
<dbReference type="Pfam" id="PF00651">
    <property type="entry name" value="BTB"/>
    <property type="match status" value="1"/>
</dbReference>
<dbReference type="InterPro" id="IPR000210">
    <property type="entry name" value="BTB/POZ_dom"/>
</dbReference>
<dbReference type="SUPFAM" id="SSF54236">
    <property type="entry name" value="Ubiquitin-like"/>
    <property type="match status" value="1"/>
</dbReference>
<dbReference type="PROSITE" id="PS50097">
    <property type="entry name" value="BTB"/>
    <property type="match status" value="1"/>
</dbReference>
<dbReference type="Gene3D" id="1.25.40.420">
    <property type="match status" value="1"/>
</dbReference>
<sequence>MNTPTTPNTITTNNSTTPLTPTNNALNTNITTATTTIGGMVSSIINNSTANTTTAAANTSAYSSTSTEHITITILPVGIPIFGLPPFLMKKHTLFRRLFLHVANRFNMDENELLFLFQTRISPDQCPNDIGLVNGDIIVVRSITWKQKLSYESKQSSGSTFVDNIRSLYDSSSYSDICFKLKDDSVLYAHKNILSSRCEKFKVMFKIDMIESVAKELEIKDYEPAVFRKMIEYLYSDDLNEDNVEMVFQLVVIADEYLLDALKKLCESKLISEMKNNNAALFLIQSDRFNCKNLKKASLAYILQNIKKLYGTTDFEPLSDYPTLLAEIIGKMVPFYDDLANGKKEFISYEYNLN</sequence>
<dbReference type="Proteomes" id="UP000695562">
    <property type="component" value="Unassembled WGS sequence"/>
</dbReference>
<feature type="domain" description="BTB" evidence="2">
    <location>
        <begin position="175"/>
        <end position="243"/>
    </location>
</feature>
<dbReference type="Gene3D" id="3.30.710.10">
    <property type="entry name" value="Potassium Channel Kv1.1, Chain A"/>
    <property type="match status" value="1"/>
</dbReference>
<reference evidence="3" key="1">
    <citation type="submission" date="2020-01" db="EMBL/GenBank/DDBJ databases">
        <title>Development of genomics and gene disruption for Polysphondylium violaceum indicates a role for the polyketide synthase stlB in stalk morphogenesis.</title>
        <authorList>
            <person name="Narita B."/>
            <person name="Kawabe Y."/>
            <person name="Kin K."/>
            <person name="Saito T."/>
            <person name="Gibbs R."/>
            <person name="Kuspa A."/>
            <person name="Muzny D."/>
            <person name="Queller D."/>
            <person name="Richards S."/>
            <person name="Strassman J."/>
            <person name="Sucgang R."/>
            <person name="Worley K."/>
            <person name="Schaap P."/>
        </authorList>
    </citation>
    <scope>NUCLEOTIDE SEQUENCE</scope>
    <source>
        <strain evidence="3">QSvi11</strain>
    </source>
</reference>
<dbReference type="SMART" id="SM00225">
    <property type="entry name" value="BTB"/>
    <property type="match status" value="1"/>
</dbReference>
<dbReference type="CDD" id="cd01763">
    <property type="entry name" value="Ubl_SUMO_like"/>
    <property type="match status" value="1"/>
</dbReference>
<proteinExistence type="predicted"/>
<dbReference type="AlphaFoldDB" id="A0A8J4V517"/>
<dbReference type="CDD" id="cd14733">
    <property type="entry name" value="BACK"/>
    <property type="match status" value="1"/>
</dbReference>
<name>A0A8J4V517_9MYCE</name>
<organism evidence="3 4">
    <name type="scientific">Polysphondylium violaceum</name>
    <dbReference type="NCBI Taxonomy" id="133409"/>
    <lineage>
        <taxon>Eukaryota</taxon>
        <taxon>Amoebozoa</taxon>
        <taxon>Evosea</taxon>
        <taxon>Eumycetozoa</taxon>
        <taxon>Dictyostelia</taxon>
        <taxon>Dictyosteliales</taxon>
        <taxon>Dictyosteliaceae</taxon>
        <taxon>Polysphondylium</taxon>
    </lineage>
</organism>
<feature type="region of interest" description="Disordered" evidence="1">
    <location>
        <begin position="1"/>
        <end position="20"/>
    </location>
</feature>
<evidence type="ECO:0000313" key="4">
    <source>
        <dbReference type="Proteomes" id="UP000695562"/>
    </source>
</evidence>
<dbReference type="Gene3D" id="3.10.20.90">
    <property type="entry name" value="Phosphatidylinositol 3-kinase Catalytic Subunit, Chain A, domain 1"/>
    <property type="match status" value="1"/>
</dbReference>
<dbReference type="SUPFAM" id="SSF54695">
    <property type="entry name" value="POZ domain"/>
    <property type="match status" value="1"/>
</dbReference>
<gene>
    <name evidence="3" type="ORF">CYY_004533</name>
</gene>
<evidence type="ECO:0000259" key="2">
    <source>
        <dbReference type="PROSITE" id="PS50097"/>
    </source>
</evidence>
<accession>A0A8J4V517</accession>
<keyword evidence="4" id="KW-1185">Reference proteome</keyword>
<dbReference type="InterPro" id="IPR011333">
    <property type="entry name" value="SKP1/BTB/POZ_sf"/>
</dbReference>
<dbReference type="OrthoDB" id="10249567at2759"/>
<evidence type="ECO:0000313" key="3">
    <source>
        <dbReference type="EMBL" id="KAF2074162.1"/>
    </source>
</evidence>
<dbReference type="PANTHER" id="PTHR24413">
    <property type="entry name" value="SPECKLE-TYPE POZ PROTEIN"/>
    <property type="match status" value="1"/>
</dbReference>